<dbReference type="GO" id="GO:0005886">
    <property type="term" value="C:plasma membrane"/>
    <property type="evidence" value="ECO:0007669"/>
    <property type="project" value="TreeGrafter"/>
</dbReference>
<dbReference type="Pfam" id="PF01061">
    <property type="entry name" value="ABC2_membrane"/>
    <property type="match status" value="1"/>
</dbReference>
<evidence type="ECO:0000256" key="2">
    <source>
        <dbReference type="ARBA" id="ARBA00005814"/>
    </source>
</evidence>
<name>A0A6G7SLR3_NILLU</name>
<dbReference type="PROSITE" id="PS00211">
    <property type="entry name" value="ABC_TRANSPORTER_1"/>
    <property type="match status" value="1"/>
</dbReference>
<evidence type="ECO:0000259" key="10">
    <source>
        <dbReference type="PROSITE" id="PS50893"/>
    </source>
</evidence>
<feature type="domain" description="ABC transporter" evidence="10">
    <location>
        <begin position="27"/>
        <end position="266"/>
    </location>
</feature>
<feature type="transmembrane region" description="Helical" evidence="9">
    <location>
        <begin position="396"/>
        <end position="416"/>
    </location>
</feature>
<dbReference type="PROSITE" id="PS50893">
    <property type="entry name" value="ABC_TRANSPORTER_2"/>
    <property type="match status" value="1"/>
</dbReference>
<evidence type="ECO:0000313" key="11">
    <source>
        <dbReference type="EMBL" id="QIK02753.1"/>
    </source>
</evidence>
<reference evidence="11" key="2">
    <citation type="submission" date="2019-08" db="EMBL/GenBank/DDBJ databases">
        <authorList>
            <person name="Zhou C."/>
            <person name="Yang H."/>
        </authorList>
    </citation>
    <scope>NUCLEOTIDE SEQUENCE</scope>
</reference>
<dbReference type="InterPro" id="IPR003593">
    <property type="entry name" value="AAA+_ATPase"/>
</dbReference>
<dbReference type="InterPro" id="IPR013525">
    <property type="entry name" value="ABC2_TM"/>
</dbReference>
<dbReference type="InterPro" id="IPR017871">
    <property type="entry name" value="ABC_transporter-like_CS"/>
</dbReference>
<evidence type="ECO:0000256" key="1">
    <source>
        <dbReference type="ARBA" id="ARBA00004141"/>
    </source>
</evidence>
<dbReference type="GO" id="GO:0005524">
    <property type="term" value="F:ATP binding"/>
    <property type="evidence" value="ECO:0007669"/>
    <property type="project" value="UniProtKB-KW"/>
</dbReference>
<feature type="transmembrane region" description="Helical" evidence="9">
    <location>
        <begin position="437"/>
        <end position="463"/>
    </location>
</feature>
<feature type="transmembrane region" description="Helical" evidence="9">
    <location>
        <begin position="585"/>
        <end position="607"/>
    </location>
</feature>
<accession>A0A6G7SLR3</accession>
<evidence type="ECO:0000256" key="7">
    <source>
        <dbReference type="ARBA" id="ARBA00022989"/>
    </source>
</evidence>
<keyword evidence="6 11" id="KW-0067">ATP-binding</keyword>
<keyword evidence="4 9" id="KW-0812">Transmembrane</keyword>
<dbReference type="InterPro" id="IPR043926">
    <property type="entry name" value="ABCG_dom"/>
</dbReference>
<proteinExistence type="evidence at transcript level"/>
<dbReference type="InterPro" id="IPR003439">
    <property type="entry name" value="ABC_transporter-like_ATP-bd"/>
</dbReference>
<comment type="subcellular location">
    <subcellularLocation>
        <location evidence="1">Membrane</location>
        <topology evidence="1">Multi-pass membrane protein</topology>
    </subcellularLocation>
</comment>
<keyword evidence="3" id="KW-0813">Transport</keyword>
<evidence type="ECO:0000256" key="3">
    <source>
        <dbReference type="ARBA" id="ARBA00022448"/>
    </source>
</evidence>
<dbReference type="OrthoDB" id="66620at2759"/>
<dbReference type="GO" id="GO:0016887">
    <property type="term" value="F:ATP hydrolysis activity"/>
    <property type="evidence" value="ECO:0007669"/>
    <property type="project" value="InterPro"/>
</dbReference>
<sequence>MELETELRSTSAGTYFSRHAAREPVELSFDNLTYSVSQGFQKGSKTILHNIGGRFESGQIIAIMGPSGAGKSSLLDLLSGYRISGVAGSVYVNDRFRDLDEFRRLSCYIQQDDRLQPLLTVDENMWAAADLKLPSSVPTKEKTAIIDEILETLKLSGSKKTRAGQLSGGQKKRLSIALELVNNPLVMFLDEPTTGLDSSSCMQCVTLLKELASQGRTIVCTIHQPSASLFMKFDHVYVLAGGRCLYQGSSSNLVPYLADLSLPCPTYHNPADYIIELACGEHGEDKIDKLVDGTQNGKCYKWFTNGEVLKYNNNAAADVTSMSCLPIMKKCGGSLQVTSQWNQISVLLRRGFIKMKRDQTLTHMRFMVNVLTGMMLGALFFQTGNKGERVLDNFNLLFSILIHHTMTTKVLTILTFPMEMSILNKEYFNRWYSLKSYYIATNILDIPVLTVCAITFSAIIYAMSGQPLDWTRFSMFTGISLLVVYISQSLGFMVGSIFNVVNGTFVGPTMLVPMMMFSGFGVSLRDIPGYMKWGTNLSYLRYSLEGYVAAIYGLNRPILPCTSYYCHYKYPKKFMSEVAMNGDQFWLDVYALLFTLFLTRVAAYILLRWRIRAMR</sequence>
<evidence type="ECO:0000256" key="9">
    <source>
        <dbReference type="SAM" id="Phobius"/>
    </source>
</evidence>
<gene>
    <name evidence="11" type="primary">ABCG6</name>
</gene>
<feature type="transmembrane region" description="Helical" evidence="9">
    <location>
        <begin position="475"/>
        <end position="498"/>
    </location>
</feature>
<evidence type="ECO:0000256" key="8">
    <source>
        <dbReference type="ARBA" id="ARBA00023136"/>
    </source>
</evidence>
<feature type="transmembrane region" description="Helical" evidence="9">
    <location>
        <begin position="505"/>
        <end position="524"/>
    </location>
</feature>
<feature type="transmembrane region" description="Helical" evidence="9">
    <location>
        <begin position="366"/>
        <end position="384"/>
    </location>
</feature>
<dbReference type="AlphaFoldDB" id="A0A6G7SLR3"/>
<evidence type="ECO:0000256" key="4">
    <source>
        <dbReference type="ARBA" id="ARBA00022692"/>
    </source>
</evidence>
<dbReference type="InterPro" id="IPR050352">
    <property type="entry name" value="ABCG_transporters"/>
</dbReference>
<organism evidence="11">
    <name type="scientific">Nilaparvata lugens</name>
    <name type="common">Brown planthopper</name>
    <dbReference type="NCBI Taxonomy" id="108931"/>
    <lineage>
        <taxon>Eukaryota</taxon>
        <taxon>Metazoa</taxon>
        <taxon>Ecdysozoa</taxon>
        <taxon>Arthropoda</taxon>
        <taxon>Hexapoda</taxon>
        <taxon>Insecta</taxon>
        <taxon>Pterygota</taxon>
        <taxon>Neoptera</taxon>
        <taxon>Paraneoptera</taxon>
        <taxon>Hemiptera</taxon>
        <taxon>Auchenorrhyncha</taxon>
        <taxon>Fulgoroidea</taxon>
        <taxon>Delphacidae</taxon>
        <taxon>Delphacinae</taxon>
        <taxon>Nilaparvata</taxon>
    </lineage>
</organism>
<reference evidence="11" key="1">
    <citation type="journal article" date="2019" name="Insects">
        <title>Effects of Insecticide Stress on Expression of NlABCG Transporter Gene in the Brown Planthopper, Nilaparvata lugens.</title>
        <authorList>
            <person name="Yang"/>
            <person name="Zhou"/>
            <person name="Yang"/>
            <person name="Long Jin."/>
        </authorList>
    </citation>
    <scope>NUCLEOTIDE SEQUENCE</scope>
</reference>
<dbReference type="SMART" id="SM00382">
    <property type="entry name" value="AAA"/>
    <property type="match status" value="1"/>
</dbReference>
<dbReference type="SUPFAM" id="SSF52540">
    <property type="entry name" value="P-loop containing nucleoside triphosphate hydrolases"/>
    <property type="match status" value="1"/>
</dbReference>
<keyword evidence="5" id="KW-0547">Nucleotide-binding</keyword>
<evidence type="ECO:0000256" key="5">
    <source>
        <dbReference type="ARBA" id="ARBA00022741"/>
    </source>
</evidence>
<dbReference type="FunFam" id="3.40.50.300:FF:001077">
    <property type="entry name" value="Uncharacterized protein, isoform A"/>
    <property type="match status" value="1"/>
</dbReference>
<dbReference type="Gene3D" id="3.40.50.300">
    <property type="entry name" value="P-loop containing nucleotide triphosphate hydrolases"/>
    <property type="match status" value="1"/>
</dbReference>
<dbReference type="EMBL" id="MN326310">
    <property type="protein sequence ID" value="QIK02753.1"/>
    <property type="molecule type" value="mRNA"/>
</dbReference>
<dbReference type="Pfam" id="PF00005">
    <property type="entry name" value="ABC_tran"/>
    <property type="match status" value="1"/>
</dbReference>
<evidence type="ECO:0000256" key="6">
    <source>
        <dbReference type="ARBA" id="ARBA00022840"/>
    </source>
</evidence>
<dbReference type="PANTHER" id="PTHR48041:SF26">
    <property type="entry name" value="FI22810P1"/>
    <property type="match status" value="1"/>
</dbReference>
<dbReference type="Pfam" id="PF19055">
    <property type="entry name" value="ABC2_membrane_7"/>
    <property type="match status" value="1"/>
</dbReference>
<dbReference type="GO" id="GO:0140359">
    <property type="term" value="F:ABC-type transporter activity"/>
    <property type="evidence" value="ECO:0007669"/>
    <property type="project" value="InterPro"/>
</dbReference>
<keyword evidence="8 9" id="KW-0472">Membrane</keyword>
<comment type="similarity">
    <text evidence="2">Belongs to the ABC transporter superfamily. ABCG family. Eye pigment precursor importer (TC 3.A.1.204) subfamily.</text>
</comment>
<dbReference type="PANTHER" id="PTHR48041">
    <property type="entry name" value="ABC TRANSPORTER G FAMILY MEMBER 28"/>
    <property type="match status" value="1"/>
</dbReference>
<dbReference type="CDD" id="cd03213">
    <property type="entry name" value="ABCG_EPDR"/>
    <property type="match status" value="1"/>
</dbReference>
<dbReference type="InterPro" id="IPR027417">
    <property type="entry name" value="P-loop_NTPase"/>
</dbReference>
<protein>
    <submittedName>
        <fullName evidence="11">ATP-binding cassette sub-family G member 4-like protein</fullName>
    </submittedName>
</protein>
<keyword evidence="7 9" id="KW-1133">Transmembrane helix</keyword>